<proteinExistence type="predicted"/>
<sequence>MTQPTNTRNLDNYGHAALEWSRAHDLLATQWRTIDVTFFLATVRPDGRPHSTGVGAQWLDDTLYFVSGPNTRKSRNLAHNPACSVSVRLTGIDVTLEGEAHRVTDPSILERVAAGYRDSGWPAEVEGEGFTAPFNAPSAGPGPWWVYRLTIHTAVGLATAAPDGATAWDFSR</sequence>
<dbReference type="STRING" id="40571.SAMN05660733_02814"/>
<dbReference type="GO" id="GO:0016627">
    <property type="term" value="F:oxidoreductase activity, acting on the CH-CH group of donors"/>
    <property type="evidence" value="ECO:0007669"/>
    <property type="project" value="TreeGrafter"/>
</dbReference>
<keyword evidence="4" id="KW-1185">Reference proteome</keyword>
<dbReference type="InterPro" id="IPR012349">
    <property type="entry name" value="Split_barrel_FMN-bd"/>
</dbReference>
<dbReference type="GO" id="GO:0005829">
    <property type="term" value="C:cytosol"/>
    <property type="evidence" value="ECO:0007669"/>
    <property type="project" value="TreeGrafter"/>
</dbReference>
<dbReference type="PANTHER" id="PTHR35176">
    <property type="entry name" value="HEME OXYGENASE HI_0854-RELATED"/>
    <property type="match status" value="1"/>
</dbReference>
<dbReference type="EMBL" id="FWYC01000007">
    <property type="protein sequence ID" value="SMC94726.1"/>
    <property type="molecule type" value="Genomic_DNA"/>
</dbReference>
<dbReference type="RefSeq" id="WP_030482163.1">
    <property type="nucleotide sequence ID" value="NZ_FWYC01000007.1"/>
</dbReference>
<name>A0A1W2DC92_9PSEU</name>
<dbReference type="PANTHER" id="PTHR35176:SF4">
    <property type="entry name" value="PYRIDOXAMINE 5'-PHOSPHATE OXIDASE-RELATED FMN-BINDING"/>
    <property type="match status" value="1"/>
</dbReference>
<evidence type="ECO:0000313" key="4">
    <source>
        <dbReference type="Proteomes" id="UP000192840"/>
    </source>
</evidence>
<dbReference type="SUPFAM" id="SSF50475">
    <property type="entry name" value="FMN-binding split barrel"/>
    <property type="match status" value="1"/>
</dbReference>
<dbReference type="Proteomes" id="UP000192840">
    <property type="component" value="Unassembled WGS sequence"/>
</dbReference>
<dbReference type="InterPro" id="IPR011576">
    <property type="entry name" value="Pyridox_Oxase_N"/>
</dbReference>
<dbReference type="OrthoDB" id="157302at2"/>
<gene>
    <name evidence="3" type="ORF">SAMN05660733_02814</name>
</gene>
<keyword evidence="1" id="KW-0560">Oxidoreductase</keyword>
<dbReference type="AlphaFoldDB" id="A0A1W2DC92"/>
<evidence type="ECO:0000256" key="1">
    <source>
        <dbReference type="ARBA" id="ARBA00023002"/>
    </source>
</evidence>
<dbReference type="GO" id="GO:0070967">
    <property type="term" value="F:coenzyme F420 binding"/>
    <property type="evidence" value="ECO:0007669"/>
    <property type="project" value="TreeGrafter"/>
</dbReference>
<reference evidence="4" key="1">
    <citation type="submission" date="2017-04" db="EMBL/GenBank/DDBJ databases">
        <authorList>
            <person name="Varghese N."/>
            <person name="Submissions S."/>
        </authorList>
    </citation>
    <scope>NUCLEOTIDE SEQUENCE [LARGE SCALE GENOMIC DNA]</scope>
    <source>
        <strain evidence="4">DSM 44073</strain>
    </source>
</reference>
<dbReference type="Gene3D" id="2.30.110.10">
    <property type="entry name" value="Electron Transport, Fmn-binding Protein, Chain A"/>
    <property type="match status" value="1"/>
</dbReference>
<organism evidence="3 4">
    <name type="scientific">Lentzea albidocapillata</name>
    <dbReference type="NCBI Taxonomy" id="40571"/>
    <lineage>
        <taxon>Bacteria</taxon>
        <taxon>Bacillati</taxon>
        <taxon>Actinomycetota</taxon>
        <taxon>Actinomycetes</taxon>
        <taxon>Pseudonocardiales</taxon>
        <taxon>Pseudonocardiaceae</taxon>
        <taxon>Lentzea</taxon>
    </lineage>
</organism>
<dbReference type="InterPro" id="IPR052019">
    <property type="entry name" value="F420H2_bilvrd_red/Heme_oxyg"/>
</dbReference>
<feature type="domain" description="Pyridoxamine 5'-phosphate oxidase N-terminal" evidence="2">
    <location>
        <begin position="37"/>
        <end position="112"/>
    </location>
</feature>
<dbReference type="Pfam" id="PF01243">
    <property type="entry name" value="PNPOx_N"/>
    <property type="match status" value="1"/>
</dbReference>
<dbReference type="eggNOG" id="COG3871">
    <property type="taxonomic scope" value="Bacteria"/>
</dbReference>
<evidence type="ECO:0000313" key="3">
    <source>
        <dbReference type="EMBL" id="SMC94726.1"/>
    </source>
</evidence>
<accession>A0A1W2DC92</accession>
<protein>
    <submittedName>
        <fullName evidence="3">Pyridoxamine 5'-phosphate oxidase</fullName>
    </submittedName>
</protein>
<evidence type="ECO:0000259" key="2">
    <source>
        <dbReference type="Pfam" id="PF01243"/>
    </source>
</evidence>